<comment type="caution">
    <text evidence="9">The sequence shown here is derived from an EMBL/GenBank/DDBJ whole genome shotgun (WGS) entry which is preliminary data.</text>
</comment>
<feature type="domain" description="Isochorismatase-like" evidence="8">
    <location>
        <begin position="115"/>
        <end position="241"/>
    </location>
</feature>
<keyword evidence="4" id="KW-0378">Hydrolase</keyword>
<evidence type="ECO:0000256" key="4">
    <source>
        <dbReference type="ARBA" id="ARBA00022801"/>
    </source>
</evidence>
<evidence type="ECO:0000256" key="1">
    <source>
        <dbReference type="ARBA" id="ARBA00006336"/>
    </source>
</evidence>
<keyword evidence="10" id="KW-1185">Reference proteome</keyword>
<evidence type="ECO:0000256" key="3">
    <source>
        <dbReference type="ARBA" id="ARBA00022723"/>
    </source>
</evidence>
<dbReference type="InterPro" id="IPR052347">
    <property type="entry name" value="Isochorismatase_Nicotinamidase"/>
</dbReference>
<reference evidence="9 10" key="1">
    <citation type="submission" date="2024-06" db="EMBL/GenBank/DDBJ databases">
        <title>Complete genome of Phlyctema vagabunda strain 19-DSS-EL-015.</title>
        <authorList>
            <person name="Fiorenzani C."/>
        </authorList>
    </citation>
    <scope>NUCLEOTIDE SEQUENCE [LARGE SCALE GENOMIC DNA]</scope>
    <source>
        <strain evidence="9 10">19-DSS-EL-015</strain>
    </source>
</reference>
<organism evidence="9 10">
    <name type="scientific">Phlyctema vagabunda</name>
    <dbReference type="NCBI Taxonomy" id="108571"/>
    <lineage>
        <taxon>Eukaryota</taxon>
        <taxon>Fungi</taxon>
        <taxon>Dikarya</taxon>
        <taxon>Ascomycota</taxon>
        <taxon>Pezizomycotina</taxon>
        <taxon>Leotiomycetes</taxon>
        <taxon>Helotiales</taxon>
        <taxon>Dermateaceae</taxon>
        <taxon>Phlyctema</taxon>
    </lineage>
</organism>
<dbReference type="InterPro" id="IPR000868">
    <property type="entry name" value="Isochorismatase-like_dom"/>
</dbReference>
<keyword evidence="3" id="KW-0479">Metal-binding</keyword>
<evidence type="ECO:0000313" key="9">
    <source>
        <dbReference type="EMBL" id="KAL3422165.1"/>
    </source>
</evidence>
<gene>
    <name evidence="9" type="ORF">PVAG01_06321</name>
</gene>
<dbReference type="PANTHER" id="PTHR11080:SF2">
    <property type="entry name" value="LD05707P"/>
    <property type="match status" value="1"/>
</dbReference>
<evidence type="ECO:0000313" key="10">
    <source>
        <dbReference type="Proteomes" id="UP001629113"/>
    </source>
</evidence>
<sequence length="280" mass="30546">METKSLKLPSSHFVPSGTCDMPQQPGFKLLKISDTFHLNLSPCHGNGALAVPEGRAILPTLEHLLGLPFILKIATQDWHPPGHISFASSHTSATATTLDGAHCEPAPYTTYTIITNPSNATETYQTRLWPDHCIQETWGARLLPPLLAHHHHIDHVIQKGGLARVEMYSAFYAPLQQPRVGDSGLAALLRARAVSHVFVVGLAADYCVRATAEDAVHEGWTAGRTLIVDEGTRAVDQDEWETKGRVEVEGAGVRVVKVDGHEVRRVRELASKIPCTSAQE</sequence>
<dbReference type="PANTHER" id="PTHR11080">
    <property type="entry name" value="PYRAZINAMIDASE/NICOTINAMIDASE"/>
    <property type="match status" value="1"/>
</dbReference>
<dbReference type="EC" id="3.5.1.19" evidence="6"/>
<proteinExistence type="inferred from homology"/>
<evidence type="ECO:0000256" key="5">
    <source>
        <dbReference type="ARBA" id="ARBA00037900"/>
    </source>
</evidence>
<dbReference type="EMBL" id="JBFCZG010000005">
    <property type="protein sequence ID" value="KAL3422165.1"/>
    <property type="molecule type" value="Genomic_DNA"/>
</dbReference>
<evidence type="ECO:0000256" key="7">
    <source>
        <dbReference type="ARBA" id="ARBA00043224"/>
    </source>
</evidence>
<dbReference type="SUPFAM" id="SSF52499">
    <property type="entry name" value="Isochorismatase-like hydrolases"/>
    <property type="match status" value="1"/>
</dbReference>
<comment type="pathway">
    <text evidence="5">Cofactor biosynthesis; nicotinate biosynthesis; nicotinate from nicotinamide: step 1/1.</text>
</comment>
<dbReference type="InterPro" id="IPR036380">
    <property type="entry name" value="Isochorismatase-like_sf"/>
</dbReference>
<keyword evidence="2" id="KW-0662">Pyridine nucleotide biosynthesis</keyword>
<accession>A0ABR4PFX5</accession>
<protein>
    <recommendedName>
        <fullName evidence="6">nicotinamidase</fullName>
        <ecNumber evidence="6">3.5.1.19</ecNumber>
    </recommendedName>
    <alternativeName>
        <fullName evidence="7">Nicotinamide deamidase</fullName>
    </alternativeName>
</protein>
<evidence type="ECO:0000256" key="2">
    <source>
        <dbReference type="ARBA" id="ARBA00022642"/>
    </source>
</evidence>
<comment type="similarity">
    <text evidence="1">Belongs to the isochorismatase family.</text>
</comment>
<dbReference type="Pfam" id="PF00857">
    <property type="entry name" value="Isochorismatase"/>
    <property type="match status" value="1"/>
</dbReference>
<dbReference type="Gene3D" id="3.40.50.850">
    <property type="entry name" value="Isochorismatase-like"/>
    <property type="match status" value="1"/>
</dbReference>
<evidence type="ECO:0000256" key="6">
    <source>
        <dbReference type="ARBA" id="ARBA00039017"/>
    </source>
</evidence>
<dbReference type="Proteomes" id="UP001629113">
    <property type="component" value="Unassembled WGS sequence"/>
</dbReference>
<evidence type="ECO:0000259" key="8">
    <source>
        <dbReference type="Pfam" id="PF00857"/>
    </source>
</evidence>
<name>A0ABR4PFX5_9HELO</name>